<accession>A0A1H2T1Y9</accession>
<proteinExistence type="predicted"/>
<sequence>MADKSNGEELTPAPVEELVSLSSWQVPAASVRRTLREALTTFAGHFREPFQDGASTFEVESDIESLSPYQLRRFAPDPDRQCRAEALAEALDRRRGEGRKAAEGMSFIVTPPYSGVAESLTLIAEQRQWRVISPPDNLLLSEAEAEAWWDEQALSDGCWVIPELARFWLRHRSGLALLTALFGRLAAMAQVPALIGCSSWCWSFWVRYLPCQSLYPLTLPATTSAKLEVWLASLPGRRQASSLRVRQTNNGHWVLAGDVDTEANGFKRSGLLRDLAAMARGNPGVALALWRKSLRARPDECLSEDEQSDELTAVQPGERKCWVIPLDQLTLPLVPAGASREVTGVLHTLLLHGDLDEPGLKLALSLRETNLRLALQHLARHELIECSDERWQVTALAYPSVRRTLQGSGYPVDGF</sequence>
<dbReference type="Proteomes" id="UP000199675">
    <property type="component" value="Unassembled WGS sequence"/>
</dbReference>
<evidence type="ECO:0000313" key="1">
    <source>
        <dbReference type="EMBL" id="SDW37715.1"/>
    </source>
</evidence>
<keyword evidence="2" id="KW-1185">Reference proteome</keyword>
<reference evidence="1 2" key="1">
    <citation type="submission" date="2016-10" db="EMBL/GenBank/DDBJ databases">
        <authorList>
            <person name="de Groot N.N."/>
        </authorList>
    </citation>
    <scope>NUCLEOTIDE SEQUENCE [LARGE SCALE GENOMIC DNA]</scope>
    <source>
        <strain evidence="1 2">CGMCC 1.7059</strain>
    </source>
</reference>
<gene>
    <name evidence="1" type="ORF">SAMN04487960_102308</name>
</gene>
<dbReference type="AlphaFoldDB" id="A0A1H2T1Y9"/>
<dbReference type="STRING" id="488533.SAMN04487960_102308"/>
<protein>
    <submittedName>
        <fullName evidence="1">Uncharacterized protein</fullName>
    </submittedName>
</protein>
<dbReference type="RefSeq" id="WP_091811662.1">
    <property type="nucleotide sequence ID" value="NZ_FNNE01000002.1"/>
</dbReference>
<dbReference type="OrthoDB" id="258935at2"/>
<evidence type="ECO:0000313" key="2">
    <source>
        <dbReference type="Proteomes" id="UP000199675"/>
    </source>
</evidence>
<dbReference type="EMBL" id="FNNE01000002">
    <property type="protein sequence ID" value="SDW37715.1"/>
    <property type="molecule type" value="Genomic_DNA"/>
</dbReference>
<name>A0A1H2T1Y9_9GAMM</name>
<organism evidence="1 2">
    <name type="scientific">Marinobacter mobilis</name>
    <dbReference type="NCBI Taxonomy" id="488533"/>
    <lineage>
        <taxon>Bacteria</taxon>
        <taxon>Pseudomonadati</taxon>
        <taxon>Pseudomonadota</taxon>
        <taxon>Gammaproteobacteria</taxon>
        <taxon>Pseudomonadales</taxon>
        <taxon>Marinobacteraceae</taxon>
        <taxon>Marinobacter</taxon>
    </lineage>
</organism>